<accession>A0A8S1K0Y5</accession>
<dbReference type="GO" id="GO:0032040">
    <property type="term" value="C:small-subunit processome"/>
    <property type="evidence" value="ECO:0007669"/>
    <property type="project" value="InterPro"/>
</dbReference>
<dbReference type="SMART" id="SM00931">
    <property type="entry name" value="NOSIC"/>
    <property type="match status" value="1"/>
</dbReference>
<dbReference type="InterPro" id="IPR012974">
    <property type="entry name" value="NOP58/56_N"/>
</dbReference>
<evidence type="ECO:0000256" key="1">
    <source>
        <dbReference type="ARBA" id="ARBA00004604"/>
    </source>
</evidence>
<dbReference type="GO" id="GO:0031428">
    <property type="term" value="C:box C/D methylation guide snoRNP complex"/>
    <property type="evidence" value="ECO:0007669"/>
    <property type="project" value="InterPro"/>
</dbReference>
<evidence type="ECO:0000256" key="4">
    <source>
        <dbReference type="ARBA" id="ARBA00023242"/>
    </source>
</evidence>
<evidence type="ECO:0000256" key="5">
    <source>
        <dbReference type="SAM" id="MobiDB-lite"/>
    </source>
</evidence>
<keyword evidence="4" id="KW-0539">Nucleus</keyword>
<evidence type="ECO:0000313" key="7">
    <source>
        <dbReference type="EMBL" id="CAD8044078.1"/>
    </source>
</evidence>
<protein>
    <recommendedName>
        <fullName evidence="6">Nop domain-containing protein</fullName>
    </recommendedName>
</protein>
<evidence type="ECO:0000313" key="8">
    <source>
        <dbReference type="Proteomes" id="UP000688137"/>
    </source>
</evidence>
<evidence type="ECO:0000256" key="2">
    <source>
        <dbReference type="ARBA" id="ARBA00009211"/>
    </source>
</evidence>
<feature type="region of interest" description="Disordered" evidence="5">
    <location>
        <begin position="410"/>
        <end position="468"/>
    </location>
</feature>
<comment type="caution">
    <text evidence="7">The sequence shown here is derived from an EMBL/GenBank/DDBJ whole genome shotgun (WGS) entry which is preliminary data.</text>
</comment>
<dbReference type="InterPro" id="IPR012976">
    <property type="entry name" value="NOSIC"/>
</dbReference>
<name>A0A8S1K0Y5_PARPR</name>
<keyword evidence="8" id="KW-1185">Reference proteome</keyword>
<proteinExistence type="inferred from homology"/>
<dbReference type="AlphaFoldDB" id="A0A8S1K0Y5"/>
<dbReference type="Proteomes" id="UP000688137">
    <property type="component" value="Unassembled WGS sequence"/>
</dbReference>
<dbReference type="Pfam" id="PF08156">
    <property type="entry name" value="NOP5NT"/>
    <property type="match status" value="1"/>
</dbReference>
<evidence type="ECO:0000259" key="6">
    <source>
        <dbReference type="PROSITE" id="PS51358"/>
    </source>
</evidence>
<dbReference type="InterPro" id="IPR045056">
    <property type="entry name" value="Nop56/Nop58"/>
</dbReference>
<keyword evidence="3" id="KW-0690">Ribosome biogenesis</keyword>
<feature type="domain" description="Nop" evidence="6">
    <location>
        <begin position="284"/>
        <end position="402"/>
    </location>
</feature>
<dbReference type="EMBL" id="CAJJDM010000003">
    <property type="protein sequence ID" value="CAD8044078.1"/>
    <property type="molecule type" value="Genomic_DNA"/>
</dbReference>
<dbReference type="PANTHER" id="PTHR10894:SF1">
    <property type="entry name" value="NUCLEOLAR PROTEIN 58"/>
    <property type="match status" value="1"/>
</dbReference>
<comment type="subcellular location">
    <subcellularLocation>
        <location evidence="1">Nucleus</location>
        <location evidence="1">Nucleolus</location>
    </subcellularLocation>
</comment>
<dbReference type="FunFam" id="1.10.287.4070:FF:000001">
    <property type="entry name" value="Probable Nucleolar protein 58"/>
    <property type="match status" value="1"/>
</dbReference>
<dbReference type="InterPro" id="IPR002687">
    <property type="entry name" value="Nop_dom"/>
</dbReference>
<dbReference type="PANTHER" id="PTHR10894">
    <property type="entry name" value="NUCLEOLAR PROTEIN 5 NUCLEOLAR PROTEIN NOP5 NOP58"/>
    <property type="match status" value="1"/>
</dbReference>
<evidence type="ECO:0000256" key="3">
    <source>
        <dbReference type="ARBA" id="ARBA00022517"/>
    </source>
</evidence>
<gene>
    <name evidence="7" type="ORF">PPRIM_AZ9-3.1.T0060160</name>
</gene>
<dbReference type="GO" id="GO:0030515">
    <property type="term" value="F:snoRNA binding"/>
    <property type="evidence" value="ECO:0007669"/>
    <property type="project" value="InterPro"/>
</dbReference>
<dbReference type="OMA" id="NRMMVLA"/>
<dbReference type="FunFam" id="1.10.246.90:FF:000005">
    <property type="entry name" value="Nucleolar protein 5, putative"/>
    <property type="match status" value="1"/>
</dbReference>
<dbReference type="Pfam" id="PF01798">
    <property type="entry name" value="Nop"/>
    <property type="match status" value="1"/>
</dbReference>
<reference evidence="7" key="1">
    <citation type="submission" date="2021-01" db="EMBL/GenBank/DDBJ databases">
        <authorList>
            <consortium name="Genoscope - CEA"/>
            <person name="William W."/>
        </authorList>
    </citation>
    <scope>NUCLEOTIDE SEQUENCE</scope>
</reference>
<dbReference type="PROSITE" id="PS51358">
    <property type="entry name" value="NOP"/>
    <property type="match status" value="1"/>
</dbReference>
<comment type="similarity">
    <text evidence="2">Belongs to the NOP5/NOP56 family.</text>
</comment>
<dbReference type="GO" id="GO:0042254">
    <property type="term" value="P:ribosome biogenesis"/>
    <property type="evidence" value="ECO:0007669"/>
    <property type="project" value="UniProtKB-KW"/>
</dbReference>
<sequence>MLILIETPAGFALFQVANIKALNKIDNIYDYLQNEKQAKKLITPFAFQQFKDTQEALVATSKLINGKIPKKLSKFLEKNVISQEVQDQIAVQDKKLAKQLQEQLGLNCIQTPVTEQLFRGIRSQLTNLIEGLSESELKNMTLGLAHGLSRYKLKFSTEKVDTMIIQAIALLDDLDKEINNYMMRLREWFGWHFPELGKIITDNLIYAKVVKAIGMRIKTSSTDLSGILPENLEADVKQAAEVSFGTEITQEDEKFILCLADQVIELTEYRFQLSEYLKNRMQAIAPNLTTMVGELVGARLISHAGSLVNLAKYPASTVQILGAEKALFKAIRTKHNTPKYGLIFQASLVGSAPAKLKGKVSRTLAAKTALCIRYDALGEGQDAEFGITNKLFLEKRVHQLEEGVNYRDVKAPQRGKAKPIQSQTQYQEEADFQPQGSNWMQKFQKGEDKRQASQEIVQKSQQKKVKQQ</sequence>
<organism evidence="7 8">
    <name type="scientific">Paramecium primaurelia</name>
    <dbReference type="NCBI Taxonomy" id="5886"/>
    <lineage>
        <taxon>Eukaryota</taxon>
        <taxon>Sar</taxon>
        <taxon>Alveolata</taxon>
        <taxon>Ciliophora</taxon>
        <taxon>Intramacronucleata</taxon>
        <taxon>Oligohymenophorea</taxon>
        <taxon>Peniculida</taxon>
        <taxon>Parameciidae</taxon>
        <taxon>Paramecium</taxon>
    </lineage>
</organism>